<accession>C5LW11</accession>
<dbReference type="GeneID" id="9044405"/>
<evidence type="ECO:0000256" key="8">
    <source>
        <dbReference type="ARBA" id="ARBA00022842"/>
    </source>
</evidence>
<dbReference type="RefSeq" id="XP_002766364.1">
    <property type="nucleotide sequence ID" value="XM_002766318.1"/>
</dbReference>
<keyword evidence="8" id="KW-0460">Magnesium</keyword>
<comment type="cofactor">
    <cofactor evidence="1">
        <name>Mg(2+)</name>
        <dbReference type="ChEBI" id="CHEBI:18420"/>
    </cofactor>
</comment>
<dbReference type="InterPro" id="IPR003846">
    <property type="entry name" value="SelO"/>
</dbReference>
<name>C5LW11_PERM5</name>
<dbReference type="GO" id="GO:0016779">
    <property type="term" value="F:nucleotidyltransferase activity"/>
    <property type="evidence" value="ECO:0007669"/>
    <property type="project" value="UniProtKB-KW"/>
</dbReference>
<keyword evidence="5" id="KW-0479">Metal-binding</keyword>
<evidence type="ECO:0000256" key="5">
    <source>
        <dbReference type="ARBA" id="ARBA00022723"/>
    </source>
</evidence>
<evidence type="ECO:0000313" key="11">
    <source>
        <dbReference type="Proteomes" id="UP000007800"/>
    </source>
</evidence>
<dbReference type="HAMAP" id="MF_00692">
    <property type="entry name" value="SelO"/>
    <property type="match status" value="1"/>
</dbReference>
<dbReference type="EMBL" id="GG686046">
    <property type="protein sequence ID" value="EEQ99081.1"/>
    <property type="molecule type" value="Genomic_DNA"/>
</dbReference>
<dbReference type="InParanoid" id="C5LW11"/>
<keyword evidence="3" id="KW-0808">Transferase</keyword>
<evidence type="ECO:0000313" key="10">
    <source>
        <dbReference type="EMBL" id="EEQ99081.1"/>
    </source>
</evidence>
<evidence type="ECO:0000256" key="2">
    <source>
        <dbReference type="ARBA" id="ARBA00009747"/>
    </source>
</evidence>
<dbReference type="OrthoDB" id="10254721at2759"/>
<dbReference type="Pfam" id="PF02696">
    <property type="entry name" value="SelO"/>
    <property type="match status" value="1"/>
</dbReference>
<dbReference type="AlphaFoldDB" id="C5LW11"/>
<evidence type="ECO:0000256" key="9">
    <source>
        <dbReference type="ARBA" id="ARBA00031547"/>
    </source>
</evidence>
<evidence type="ECO:0000256" key="1">
    <source>
        <dbReference type="ARBA" id="ARBA00001946"/>
    </source>
</evidence>
<dbReference type="PANTHER" id="PTHR12153">
    <property type="entry name" value="SELENOPROTEIN O"/>
    <property type="match status" value="1"/>
</dbReference>
<evidence type="ECO:0000256" key="7">
    <source>
        <dbReference type="ARBA" id="ARBA00022840"/>
    </source>
</evidence>
<evidence type="ECO:0000256" key="3">
    <source>
        <dbReference type="ARBA" id="ARBA00022679"/>
    </source>
</evidence>
<comment type="similarity">
    <text evidence="2">Belongs to the SELO family.</text>
</comment>
<dbReference type="GO" id="GO:0005524">
    <property type="term" value="F:ATP binding"/>
    <property type="evidence" value="ECO:0007669"/>
    <property type="project" value="UniProtKB-KW"/>
</dbReference>
<evidence type="ECO:0000256" key="6">
    <source>
        <dbReference type="ARBA" id="ARBA00022741"/>
    </source>
</evidence>
<gene>
    <name evidence="10" type="ORF">Pmar_PMAR019729</name>
</gene>
<evidence type="ECO:0000256" key="4">
    <source>
        <dbReference type="ARBA" id="ARBA00022695"/>
    </source>
</evidence>
<protein>
    <recommendedName>
        <fullName evidence="9">Selenoprotein O</fullName>
    </recommendedName>
</protein>
<keyword evidence="6" id="KW-0547">Nucleotide-binding</keyword>
<sequence>MTQPEVSPPGPKANAVVGPIVLRGLQYQSRTCALERLEFSTCRVLEQLPVDRKLHEGVPNQPRPVPNAIYAAVPFQPLSKPQTVCISPSAFRLLGVFHGIDYDELDEAFAEYISGSRRIPGSPGPAAHVYCGHQFGYFSGQLGDGAAMLLGEVNGIEIQLKGSGKTPFSRSADGRKVLRSTIREFLCSEHMHALGIPTTRAAAVSVSFEDQVIRDINYDGNAKLEPTAVVVRLAETFLRFGSFEIFKSTDSITGRGGPSAGDTALLQKLVDFVINNYYEAECADIEETSVEKKCEQFFQAVVERTAKLVAKWQCVGFCHGVLNTDNMSIVGDTIDYGPYGFVEAFQRDYICNTSDTGGRYTYEAQPRICLWNCTKLAEALAPILDPEKSTDILRSTYGRVFMKEYKRLMAMKLGLVEEREGDSDLVERLLDTMENTAADFTNTFRALSTVKVDGDDTDYGDAIERIIESCLVPEELAARIKVPVRPEVLAQLKLVNPQTLPLYGIDEGALRRWEEELDKKRQYLNMDESTKRESDREAWSKWLESYVRRLIAETGRRSDKDRSDHMNRVNPKVVLRNHLAQKVIDAAEEGNFAPVRELLQVLVDPFSEKIPEEFTKPPPPGAKGLAVS</sequence>
<keyword evidence="11" id="KW-1185">Reference proteome</keyword>
<dbReference type="GO" id="GO:0046872">
    <property type="term" value="F:metal ion binding"/>
    <property type="evidence" value="ECO:0007669"/>
    <property type="project" value="UniProtKB-KW"/>
</dbReference>
<reference evidence="10 11" key="1">
    <citation type="submission" date="2008-07" db="EMBL/GenBank/DDBJ databases">
        <authorList>
            <person name="El-Sayed N."/>
            <person name="Caler E."/>
            <person name="Inman J."/>
            <person name="Amedeo P."/>
            <person name="Hass B."/>
            <person name="Wortman J."/>
        </authorList>
    </citation>
    <scope>NUCLEOTIDE SEQUENCE [LARGE SCALE GENOMIC DNA]</scope>
    <source>
        <strain evidence="11">ATCC 50983 / TXsc</strain>
    </source>
</reference>
<dbReference type="Proteomes" id="UP000007800">
    <property type="component" value="Unassembled WGS sequence"/>
</dbReference>
<organism evidence="11">
    <name type="scientific">Perkinsus marinus (strain ATCC 50983 / TXsc)</name>
    <dbReference type="NCBI Taxonomy" id="423536"/>
    <lineage>
        <taxon>Eukaryota</taxon>
        <taxon>Sar</taxon>
        <taxon>Alveolata</taxon>
        <taxon>Perkinsozoa</taxon>
        <taxon>Perkinsea</taxon>
        <taxon>Perkinsida</taxon>
        <taxon>Perkinsidae</taxon>
        <taxon>Perkinsus</taxon>
    </lineage>
</organism>
<dbReference type="OMA" id="LCVTXSS"/>
<keyword evidence="7" id="KW-0067">ATP-binding</keyword>
<proteinExistence type="inferred from homology"/>
<keyword evidence="4" id="KW-0548">Nucleotidyltransferase</keyword>
<dbReference type="PANTHER" id="PTHR12153:SF15">
    <property type="entry name" value="PROTEIN ADENYLYLTRANSFERASE SELO, MITOCHONDRIAL"/>
    <property type="match status" value="1"/>
</dbReference>